<keyword evidence="4" id="KW-0564">Palmitate</keyword>
<comment type="caution">
    <text evidence="7">The sequence shown here is derived from an EMBL/GenBank/DDBJ whole genome shotgun (WGS) entry which is preliminary data.</text>
</comment>
<dbReference type="PANTHER" id="PTHR41164">
    <property type="entry name" value="CURLI PRODUCTION ASSEMBLY/TRANSPORT COMPONENT CSGG"/>
    <property type="match status" value="1"/>
</dbReference>
<dbReference type="EMBL" id="LWLG01000001">
    <property type="protein sequence ID" value="OAQ21561.1"/>
    <property type="molecule type" value="Genomic_DNA"/>
</dbReference>
<reference evidence="7 8" key="1">
    <citation type="submission" date="2016-04" db="EMBL/GenBank/DDBJ databases">
        <title>Genome analysis of Thermosulfurimonas dismutans, the first thermophilic sulfur-disproportionating bacterium of the phylum Thermodesulfobacteria.</title>
        <authorList>
            <person name="Mardanov A.V."/>
            <person name="Beletsky A.V."/>
            <person name="Kadnikov V.V."/>
            <person name="Slobodkin A.I."/>
            <person name="Ravin N.V."/>
        </authorList>
    </citation>
    <scope>NUCLEOTIDE SEQUENCE [LARGE SCALE GENOMIC DNA]</scope>
    <source>
        <strain evidence="7 8">S95</strain>
    </source>
</reference>
<keyword evidence="5" id="KW-0449">Lipoprotein</keyword>
<dbReference type="Pfam" id="PF03783">
    <property type="entry name" value="CsgG"/>
    <property type="match status" value="1"/>
</dbReference>
<dbReference type="RefSeq" id="WP_084270869.1">
    <property type="nucleotide sequence ID" value="NZ_LWLG01000001.1"/>
</dbReference>
<dbReference type="GO" id="GO:0030288">
    <property type="term" value="C:outer membrane-bounded periplasmic space"/>
    <property type="evidence" value="ECO:0007669"/>
    <property type="project" value="InterPro"/>
</dbReference>
<evidence type="ECO:0000256" key="3">
    <source>
        <dbReference type="ARBA" id="ARBA00023136"/>
    </source>
</evidence>
<dbReference type="Proteomes" id="UP000078390">
    <property type="component" value="Unassembled WGS sequence"/>
</dbReference>
<dbReference type="PANTHER" id="PTHR41164:SF1">
    <property type="entry name" value="CURLI PRODUCTION ASSEMBLY_TRANSPORT COMPONENT CSGG"/>
    <property type="match status" value="1"/>
</dbReference>
<evidence type="ECO:0000256" key="4">
    <source>
        <dbReference type="ARBA" id="ARBA00023139"/>
    </source>
</evidence>
<keyword evidence="3" id="KW-0472">Membrane</keyword>
<dbReference type="STRING" id="999894.TDIS_0079"/>
<dbReference type="AlphaFoldDB" id="A0A179D6Z4"/>
<dbReference type="PROSITE" id="PS51257">
    <property type="entry name" value="PROKAR_LIPOPROTEIN"/>
    <property type="match status" value="1"/>
</dbReference>
<evidence type="ECO:0000256" key="2">
    <source>
        <dbReference type="ARBA" id="ARBA00022729"/>
    </source>
</evidence>
<proteinExistence type="predicted"/>
<sequence>MRLIKVFSVCMIVLFSLISCVSSGVETRVESTGPTVQEVVTYRGPKARIAVASFKCKAAKCGDAIGEGLADMLATALFRTGRFIVLERGEGLKAIQEELNLGQSGYMRPGAAPQIGQMEGADILVIGAITAFEPEASGIGGGGVVVPFNVPLIGGAKISKKEAYIAADIRLVDVRTGRVINATSVEGKATSWNIAGGMGTILGTVALGGALGAYKNTPMEKAIRVMLYNAIDAIARMVPEDYYRWGQTEN</sequence>
<dbReference type="Gene3D" id="3.40.50.10610">
    <property type="entry name" value="ABC-type transport auxiliary lipoprotein component"/>
    <property type="match status" value="1"/>
</dbReference>
<feature type="chain" id="PRO_5008100250" description="Curli production assembly/transport component CsgG" evidence="6">
    <location>
        <begin position="25"/>
        <end position="250"/>
    </location>
</feature>
<dbReference type="OrthoDB" id="37450at2"/>
<evidence type="ECO:0000313" key="7">
    <source>
        <dbReference type="EMBL" id="OAQ21561.1"/>
    </source>
</evidence>
<dbReference type="InterPro" id="IPR005534">
    <property type="entry name" value="Curli_assmbl/transp-comp_CsgG"/>
</dbReference>
<evidence type="ECO:0000256" key="5">
    <source>
        <dbReference type="ARBA" id="ARBA00023288"/>
    </source>
</evidence>
<evidence type="ECO:0008006" key="9">
    <source>
        <dbReference type="Google" id="ProtNLM"/>
    </source>
</evidence>
<keyword evidence="8" id="KW-1185">Reference proteome</keyword>
<name>A0A179D6Z4_9BACT</name>
<keyword evidence="2 6" id="KW-0732">Signal</keyword>
<organism evidence="7 8">
    <name type="scientific">Thermosulfurimonas dismutans</name>
    <dbReference type="NCBI Taxonomy" id="999894"/>
    <lineage>
        <taxon>Bacteria</taxon>
        <taxon>Pseudomonadati</taxon>
        <taxon>Thermodesulfobacteriota</taxon>
        <taxon>Thermodesulfobacteria</taxon>
        <taxon>Thermodesulfobacteriales</taxon>
        <taxon>Thermodesulfobacteriaceae</taxon>
        <taxon>Thermosulfurimonas</taxon>
    </lineage>
</organism>
<evidence type="ECO:0000256" key="1">
    <source>
        <dbReference type="ARBA" id="ARBA00022475"/>
    </source>
</evidence>
<gene>
    <name evidence="7" type="ORF">TDIS_0079</name>
</gene>
<feature type="signal peptide" evidence="6">
    <location>
        <begin position="1"/>
        <end position="24"/>
    </location>
</feature>
<accession>A0A179D6Z4</accession>
<evidence type="ECO:0000256" key="6">
    <source>
        <dbReference type="SAM" id="SignalP"/>
    </source>
</evidence>
<keyword evidence="1" id="KW-1003">Cell membrane</keyword>
<evidence type="ECO:0000313" key="8">
    <source>
        <dbReference type="Proteomes" id="UP000078390"/>
    </source>
</evidence>
<protein>
    <recommendedName>
        <fullName evidence="9">Curli production assembly/transport component CsgG</fullName>
    </recommendedName>
</protein>